<name>A0AAN6J6K8_9PEZI</name>
<dbReference type="GO" id="GO:0031176">
    <property type="term" value="F:endo-1,4-beta-xylanase activity"/>
    <property type="evidence" value="ECO:0007669"/>
    <property type="project" value="UniProtKB-UniRule"/>
</dbReference>
<dbReference type="InterPro" id="IPR013319">
    <property type="entry name" value="GH11/12"/>
</dbReference>
<dbReference type="PROSITE" id="PS51761">
    <property type="entry name" value="GH11_3"/>
    <property type="match status" value="1"/>
</dbReference>
<dbReference type="AlphaFoldDB" id="A0AAN6J6K8"/>
<gene>
    <name evidence="13" type="ORF">LTR82_009902</name>
</gene>
<evidence type="ECO:0000256" key="8">
    <source>
        <dbReference type="ARBA" id="ARBA00023295"/>
    </source>
</evidence>
<dbReference type="InterPro" id="IPR033123">
    <property type="entry name" value="GH11_dom"/>
</dbReference>
<evidence type="ECO:0000256" key="1">
    <source>
        <dbReference type="ARBA" id="ARBA00000681"/>
    </source>
</evidence>
<keyword evidence="8 10" id="KW-0326">Glycosidase</keyword>
<dbReference type="PRINTS" id="PR00911">
    <property type="entry name" value="GLHYDRLASE11"/>
</dbReference>
<keyword evidence="6 10" id="KW-0378">Hydrolase</keyword>
<protein>
    <recommendedName>
        <fullName evidence="4 10">Endo-1,4-beta-xylanase</fullName>
        <ecNumber evidence="4 10">3.2.1.8</ecNumber>
    </recommendedName>
</protein>
<evidence type="ECO:0000256" key="4">
    <source>
        <dbReference type="ARBA" id="ARBA00012590"/>
    </source>
</evidence>
<evidence type="ECO:0000313" key="13">
    <source>
        <dbReference type="EMBL" id="KAK0319138.1"/>
    </source>
</evidence>
<organism evidence="13 14">
    <name type="scientific">Friedmanniomyces endolithicus</name>
    <dbReference type="NCBI Taxonomy" id="329885"/>
    <lineage>
        <taxon>Eukaryota</taxon>
        <taxon>Fungi</taxon>
        <taxon>Dikarya</taxon>
        <taxon>Ascomycota</taxon>
        <taxon>Pezizomycotina</taxon>
        <taxon>Dothideomycetes</taxon>
        <taxon>Dothideomycetidae</taxon>
        <taxon>Mycosphaerellales</taxon>
        <taxon>Teratosphaeriaceae</taxon>
        <taxon>Friedmanniomyces</taxon>
    </lineage>
</organism>
<comment type="similarity">
    <text evidence="3 10 11">Belongs to the glycosyl hydrolase 11 (cellulase G) family.</text>
</comment>
<evidence type="ECO:0000256" key="11">
    <source>
        <dbReference type="RuleBase" id="RU362015"/>
    </source>
</evidence>
<keyword evidence="7 10" id="KW-0119">Carbohydrate metabolism</keyword>
<accession>A0AAN6J6K8</accession>
<dbReference type="Proteomes" id="UP001168146">
    <property type="component" value="Unassembled WGS sequence"/>
</dbReference>
<proteinExistence type="inferred from homology"/>
<evidence type="ECO:0000256" key="7">
    <source>
        <dbReference type="ARBA" id="ARBA00023277"/>
    </source>
</evidence>
<feature type="active site" description="Nucleophile" evidence="10">
    <location>
        <position position="165"/>
    </location>
</feature>
<dbReference type="InterPro" id="IPR001137">
    <property type="entry name" value="Glyco_hydro_11"/>
</dbReference>
<dbReference type="Pfam" id="PF00457">
    <property type="entry name" value="Glyco_hydro_11"/>
    <property type="match status" value="1"/>
</dbReference>
<evidence type="ECO:0000256" key="5">
    <source>
        <dbReference type="ARBA" id="ARBA00022651"/>
    </source>
</evidence>
<dbReference type="InterPro" id="IPR018208">
    <property type="entry name" value="GH11_AS_1"/>
</dbReference>
<comment type="catalytic activity">
    <reaction evidence="1 10 11">
        <text>Endohydrolysis of (1-&gt;4)-beta-D-xylosidic linkages in xylans.</text>
        <dbReference type="EC" id="3.2.1.8"/>
    </reaction>
</comment>
<keyword evidence="9 10" id="KW-0624">Polysaccharide degradation</keyword>
<feature type="active site" description="Proton donor" evidence="10">
    <location>
        <position position="256"/>
    </location>
</feature>
<reference evidence="13" key="1">
    <citation type="submission" date="2021-12" db="EMBL/GenBank/DDBJ databases">
        <title>Black yeast isolated from Biological Soil Crust.</title>
        <authorList>
            <person name="Kurbessoian T."/>
        </authorList>
    </citation>
    <scope>NUCLEOTIDE SEQUENCE</scope>
    <source>
        <strain evidence="13">CCFEE 5208</strain>
    </source>
</reference>
<dbReference type="SUPFAM" id="SSF49899">
    <property type="entry name" value="Concanavalin A-like lectins/glucanases"/>
    <property type="match status" value="1"/>
</dbReference>
<evidence type="ECO:0000256" key="10">
    <source>
        <dbReference type="PROSITE-ProRule" id="PRU01097"/>
    </source>
</evidence>
<evidence type="ECO:0000256" key="3">
    <source>
        <dbReference type="ARBA" id="ARBA00007792"/>
    </source>
</evidence>
<comment type="pathway">
    <text evidence="2 10 11">Glycan degradation; xylan degradation.</text>
</comment>
<evidence type="ECO:0000256" key="9">
    <source>
        <dbReference type="ARBA" id="ARBA00023326"/>
    </source>
</evidence>
<dbReference type="EC" id="3.2.1.8" evidence="4 10"/>
<comment type="caution">
    <text evidence="13">The sequence shown here is derived from an EMBL/GenBank/DDBJ whole genome shotgun (WGS) entry which is preliminary data.</text>
</comment>
<dbReference type="FunFam" id="2.60.120.180:FF:000001">
    <property type="entry name" value="Endo-1,4-beta-xylanase"/>
    <property type="match status" value="1"/>
</dbReference>
<dbReference type="InterPro" id="IPR013320">
    <property type="entry name" value="ConA-like_dom_sf"/>
</dbReference>
<dbReference type="GO" id="GO:0045493">
    <property type="term" value="P:xylan catabolic process"/>
    <property type="evidence" value="ECO:0007669"/>
    <property type="project" value="UniProtKB-UniRule"/>
</dbReference>
<evidence type="ECO:0000256" key="2">
    <source>
        <dbReference type="ARBA" id="ARBA00004851"/>
    </source>
</evidence>
<sequence>MKYINPTTTDSYPSSFPPQINHHTQSIIYHPQAIIVSFLSSLFVAAATVTSVFTLPTADVLEVRDELANVTERGLLERSGTASSTGTNNGYYYSFYTDNNAYVVYTNGPGSEYSVQWSGNGDFVAGKGWNPGSARVINYSGNYGPNPNAGSYLSVYGWTTNPLVEYYIVDNYAAYNPATGLNFKGTVYSDGSTYNIYQGTRTNQPSILGTSTFQQFWSIRQNKRTGGTITTANHFNAWRRLGLRLGTFNYQIVAVEGFSQSGTATIYVQSS</sequence>
<dbReference type="PANTHER" id="PTHR46828:SF2">
    <property type="entry name" value="ENDO-1,4-BETA-XYLANASE A-RELATED"/>
    <property type="match status" value="1"/>
</dbReference>
<evidence type="ECO:0000256" key="6">
    <source>
        <dbReference type="ARBA" id="ARBA00022801"/>
    </source>
</evidence>
<feature type="domain" description="GH11" evidence="12">
    <location>
        <begin position="79"/>
        <end position="269"/>
    </location>
</feature>
<dbReference type="PANTHER" id="PTHR46828">
    <property type="entry name" value="ENDO-1,4-BETA-XYLANASE A-RELATED"/>
    <property type="match status" value="1"/>
</dbReference>
<keyword evidence="5 10" id="KW-0858">Xylan degradation</keyword>
<dbReference type="EMBL" id="JASUXU010000032">
    <property type="protein sequence ID" value="KAK0319138.1"/>
    <property type="molecule type" value="Genomic_DNA"/>
</dbReference>
<dbReference type="Gene3D" id="2.60.120.180">
    <property type="match status" value="1"/>
</dbReference>
<dbReference type="PROSITE" id="PS00776">
    <property type="entry name" value="GH11_1"/>
    <property type="match status" value="1"/>
</dbReference>
<evidence type="ECO:0000259" key="12">
    <source>
        <dbReference type="PROSITE" id="PS51761"/>
    </source>
</evidence>
<evidence type="ECO:0000313" key="14">
    <source>
        <dbReference type="Proteomes" id="UP001168146"/>
    </source>
</evidence>